<evidence type="ECO:0000313" key="2">
    <source>
        <dbReference type="Proteomes" id="UP001497680"/>
    </source>
</evidence>
<organism evidence="1 2">
    <name type="scientific">Hypoxylon rubiginosum</name>
    <dbReference type="NCBI Taxonomy" id="110542"/>
    <lineage>
        <taxon>Eukaryota</taxon>
        <taxon>Fungi</taxon>
        <taxon>Dikarya</taxon>
        <taxon>Ascomycota</taxon>
        <taxon>Pezizomycotina</taxon>
        <taxon>Sordariomycetes</taxon>
        <taxon>Xylariomycetidae</taxon>
        <taxon>Xylariales</taxon>
        <taxon>Hypoxylaceae</taxon>
        <taxon>Hypoxylon</taxon>
    </lineage>
</organism>
<dbReference type="Proteomes" id="UP001497680">
    <property type="component" value="Unassembled WGS sequence"/>
</dbReference>
<protein>
    <submittedName>
        <fullName evidence="1">Uncharacterized protein</fullName>
    </submittedName>
</protein>
<evidence type="ECO:0000313" key="1">
    <source>
        <dbReference type="EMBL" id="KAI6080592.1"/>
    </source>
</evidence>
<comment type="caution">
    <text evidence="1">The sequence shown here is derived from an EMBL/GenBank/DDBJ whole genome shotgun (WGS) entry which is preliminary data.</text>
</comment>
<proteinExistence type="predicted"/>
<keyword evidence="2" id="KW-1185">Reference proteome</keyword>
<dbReference type="EMBL" id="MU394433">
    <property type="protein sequence ID" value="KAI6080592.1"/>
    <property type="molecule type" value="Genomic_DNA"/>
</dbReference>
<sequence>MTAPLLFCIAEEAKPFVYKVMDVKVSGTEDSLFNLVESRAGPNGDEQGFKRALREADTFETDFIGASEQDCQAWAMEMQSRYNFIEQDLIGILDERSARDGTLLMQFYSREPGLDVGDQVMLPKENDTWHSFRIDYQHAEMVSASLQYGDFEVIYPVYFGRKEELTDAHGVFDVARAERICSGKES</sequence>
<reference evidence="1 2" key="1">
    <citation type="journal article" date="2022" name="New Phytol.">
        <title>Ecological generalism drives hyperdiversity of secondary metabolite gene clusters in xylarialean endophytes.</title>
        <authorList>
            <person name="Franco M.E.E."/>
            <person name="Wisecaver J.H."/>
            <person name="Arnold A.E."/>
            <person name="Ju Y.M."/>
            <person name="Slot J.C."/>
            <person name="Ahrendt S."/>
            <person name="Moore L.P."/>
            <person name="Eastman K.E."/>
            <person name="Scott K."/>
            <person name="Konkel Z."/>
            <person name="Mondo S.J."/>
            <person name="Kuo A."/>
            <person name="Hayes R.D."/>
            <person name="Haridas S."/>
            <person name="Andreopoulos B."/>
            <person name="Riley R."/>
            <person name="LaButti K."/>
            <person name="Pangilinan J."/>
            <person name="Lipzen A."/>
            <person name="Amirebrahimi M."/>
            <person name="Yan J."/>
            <person name="Adam C."/>
            <person name="Keymanesh K."/>
            <person name="Ng V."/>
            <person name="Louie K."/>
            <person name="Northen T."/>
            <person name="Drula E."/>
            <person name="Henrissat B."/>
            <person name="Hsieh H.M."/>
            <person name="Youens-Clark K."/>
            <person name="Lutzoni F."/>
            <person name="Miadlikowska J."/>
            <person name="Eastwood D.C."/>
            <person name="Hamelin R.C."/>
            <person name="Grigoriev I.V."/>
            <person name="U'Ren J.M."/>
        </authorList>
    </citation>
    <scope>NUCLEOTIDE SEQUENCE [LARGE SCALE GENOMIC DNA]</scope>
    <source>
        <strain evidence="1 2">ER1909</strain>
    </source>
</reference>
<gene>
    <name evidence="1" type="ORF">F4821DRAFT_251183</name>
</gene>
<name>A0ACC0CJR7_9PEZI</name>
<accession>A0ACC0CJR7</accession>